<dbReference type="InterPro" id="IPR036855">
    <property type="entry name" value="Znf_CCCH_sf"/>
</dbReference>
<dbReference type="Gramene" id="Kaladp0095s0219.1.v1.1">
    <property type="protein sequence ID" value="Kaladp0095s0219.1.v1.1"/>
    <property type="gene ID" value="Kaladp0095s0219.v1.1"/>
</dbReference>
<dbReference type="InterPro" id="IPR041966">
    <property type="entry name" value="LOTUS-like"/>
</dbReference>
<dbReference type="GO" id="GO:0010468">
    <property type="term" value="P:regulation of gene expression"/>
    <property type="evidence" value="ECO:0007669"/>
    <property type="project" value="UniProtKB-ARBA"/>
</dbReference>
<dbReference type="Pfam" id="PF00076">
    <property type="entry name" value="RRM_1"/>
    <property type="match status" value="1"/>
</dbReference>
<dbReference type="PROSITE" id="PS50297">
    <property type="entry name" value="ANK_REP_REGION"/>
    <property type="match status" value="3"/>
</dbReference>
<evidence type="ECO:0000313" key="13">
    <source>
        <dbReference type="EnsemblPlants" id="Kaladp0095s0219.1.v1.1"/>
    </source>
</evidence>
<dbReference type="EnsemblPlants" id="Kaladp0095s0219.1.v1.1">
    <property type="protein sequence ID" value="Kaladp0095s0219.1.v1.1"/>
    <property type="gene ID" value="Kaladp0095s0219.v1.1"/>
</dbReference>
<evidence type="ECO:0000259" key="10">
    <source>
        <dbReference type="PROSITE" id="PS50102"/>
    </source>
</evidence>
<dbReference type="Pfam" id="PF13920">
    <property type="entry name" value="zf-C3HC4_3"/>
    <property type="match status" value="1"/>
</dbReference>
<reference evidence="13" key="1">
    <citation type="submission" date="2021-01" db="UniProtKB">
        <authorList>
            <consortium name="EnsemblPlants"/>
        </authorList>
    </citation>
    <scope>IDENTIFICATION</scope>
</reference>
<feature type="repeat" description="ANK" evidence="6">
    <location>
        <begin position="353"/>
        <end position="385"/>
    </location>
</feature>
<evidence type="ECO:0000256" key="1">
    <source>
        <dbReference type="ARBA" id="ARBA00022723"/>
    </source>
</evidence>
<dbReference type="AlphaFoldDB" id="A0A7N0UZX7"/>
<proteinExistence type="predicted"/>
<keyword evidence="5 6" id="KW-0040">ANK repeat</keyword>
<evidence type="ECO:0000313" key="14">
    <source>
        <dbReference type="Proteomes" id="UP000594263"/>
    </source>
</evidence>
<dbReference type="SMART" id="SM00360">
    <property type="entry name" value="RRM"/>
    <property type="match status" value="1"/>
</dbReference>
<dbReference type="InterPro" id="IPR036770">
    <property type="entry name" value="Ankyrin_rpt-contain_sf"/>
</dbReference>
<protein>
    <submittedName>
        <fullName evidence="13">Uncharacterized protein</fullName>
    </submittedName>
</protein>
<evidence type="ECO:0000256" key="8">
    <source>
        <dbReference type="PROSITE-ProRule" id="PRU00723"/>
    </source>
</evidence>
<feature type="compositionally biased region" description="Low complexity" evidence="9">
    <location>
        <begin position="844"/>
        <end position="858"/>
    </location>
</feature>
<dbReference type="InterPro" id="IPR025605">
    <property type="entry name" value="OST-HTH/LOTUS_dom"/>
</dbReference>
<evidence type="ECO:0000256" key="6">
    <source>
        <dbReference type="PROSITE-ProRule" id="PRU00023"/>
    </source>
</evidence>
<dbReference type="PROSITE" id="PS50102">
    <property type="entry name" value="RRM"/>
    <property type="match status" value="1"/>
</dbReference>
<feature type="domain" description="C3H1-type" evidence="11">
    <location>
        <begin position="544"/>
        <end position="572"/>
    </location>
</feature>
<feature type="repeat" description="ANK" evidence="6">
    <location>
        <begin position="149"/>
        <end position="181"/>
    </location>
</feature>
<dbReference type="Pfam" id="PF12872">
    <property type="entry name" value="OST-HTH"/>
    <property type="match status" value="1"/>
</dbReference>
<evidence type="ECO:0000259" key="12">
    <source>
        <dbReference type="PROSITE" id="PS51644"/>
    </source>
</evidence>
<dbReference type="GO" id="GO:0008270">
    <property type="term" value="F:zinc ion binding"/>
    <property type="evidence" value="ECO:0007669"/>
    <property type="project" value="UniProtKB-KW"/>
</dbReference>
<name>A0A7N0UZX7_KALFE</name>
<dbReference type="PANTHER" id="PTHR24203">
    <property type="entry name" value="ANKYRIN REPEAT FAMILY PROTEIN"/>
    <property type="match status" value="1"/>
</dbReference>
<evidence type="ECO:0000259" key="11">
    <source>
        <dbReference type="PROSITE" id="PS50103"/>
    </source>
</evidence>
<keyword evidence="2" id="KW-0677">Repeat</keyword>
<dbReference type="InterPro" id="IPR000571">
    <property type="entry name" value="Znf_CCCH"/>
</dbReference>
<feature type="zinc finger region" description="C3H1-type" evidence="8">
    <location>
        <begin position="544"/>
        <end position="572"/>
    </location>
</feature>
<dbReference type="Gene3D" id="3.30.70.330">
    <property type="match status" value="1"/>
</dbReference>
<dbReference type="PROSITE" id="PS50103">
    <property type="entry name" value="ZF_C3H1"/>
    <property type="match status" value="1"/>
</dbReference>
<dbReference type="OMA" id="CRYFESP"/>
<dbReference type="InterPro" id="IPR035979">
    <property type="entry name" value="RBD_domain_sf"/>
</dbReference>
<dbReference type="SUPFAM" id="SSF90229">
    <property type="entry name" value="CCCH zinc finger"/>
    <property type="match status" value="1"/>
</dbReference>
<dbReference type="PROSITE" id="PS50088">
    <property type="entry name" value="ANK_REPEAT"/>
    <property type="match status" value="5"/>
</dbReference>
<accession>A0A7N0UZX7</accession>
<dbReference type="InterPro" id="IPR012677">
    <property type="entry name" value="Nucleotide-bd_a/b_plait_sf"/>
</dbReference>
<sequence>MAGSCSAIEIRASSMEEAPKRWRFVELFSPVRKPFCKVDELGGSADFDCNGFRLIKDELCEPEDAEVEKTIIKSILSDDKGRLVVQTNKLLQKIYKSKVDELDDERVENRGVSKLLRACCLFDSVECAEALLDGEVMGARPFVNEMDDAGFSPLHTAASVHAVKCIELLLRKNALTDIKSKDERSQVPLQLSLSSKRMDVVWRAGDPIEDLLVCLNQKNLTAVRLLAEKTKDIGEVAHSLAINGQAVSLAALLMVASEKVLLPLMGNGNNGDLGTKERMTIYDCLMKEALALGRQEDSSLLSWSTLPSKTLQCINDTDSSTESVTRRRKLLLYEMELCQLFGAEPENSLGDKKAASPLIYAIQAADVEVVKLLLESGVDVSETDAQGNSALHWALKMKSTLSLKQIKIMWLLLEHGARVMQKNKLGLTALHIAASCGNFQAVQILLSEEPNSVHSVTELKETPLFLAVKNDHEECVELLLQSGANSEVLNIRKQRPIDFAKSQDMRFTLNPTNIRLAMQSSKNRHKEYGATLSTIRNRNSIPESLQIEPCKYFKSSHGCSRGDKCFYAHSQEHPPKKGGHLSCSQNSELRRKIFVGGLPASIDSDSLGKYFEHFGSVENAFVVEAQSCDLSQLRGFGFVTFKNEKSVTVAVQAHYIFIMGKEVEIKSFFPRSLSLEPGKVLLQPEAEQEYLDLELQTPCTDVKKPVEENFQKMSWADKLLQNQHENDSLGPQAQVCHSVEKGKEPKWLSVFRKWFPSFMKNRFKRLKHGECYALSSLKADFRATCGFELDHSSVGHTKLSQFLVSITDMYHVKYVPEKGNGLATHMVLVPNLTPKKQSAEPLNSPGVHSHSESPGSSSDCHFDDSKFLQDVVPQSLEAKGSEDSDKLRLLEELFTESSSSSLDQKSTDAMDDLQLFQDYTVPSCAKLNKNQGIDSNSLNLIQDMGDLSSEDNVSDLSTDFLLRDIWLNASGPCSPAQVDVQESFEDKCLLSQKFLQFLSPDPLFHVRPWISNESRRGAQTSECECHPVLEAFAKRNSSSTFFLRQFDFYMKYHQCLAEEKCFACTKQRMSWANYPCGHLLWCDDCRNQALVAAGRSEHKCVICDAKVQKLLHNFNPTSWRKVIQPHRLKIPDHKEYPTLYAHILRSPEVPAGRCKLRLSNDQLSVWSPPSVAQDLDSSPPVLT</sequence>
<feature type="region of interest" description="Disordered" evidence="9">
    <location>
        <begin position="835"/>
        <end position="860"/>
    </location>
</feature>
<dbReference type="SMART" id="SM00248">
    <property type="entry name" value="ANK"/>
    <property type="match status" value="5"/>
</dbReference>
<dbReference type="Pfam" id="PF12796">
    <property type="entry name" value="Ank_2"/>
    <property type="match status" value="1"/>
</dbReference>
<keyword evidence="7" id="KW-0694">RNA-binding</keyword>
<keyword evidence="3 8" id="KW-0863">Zinc-finger</keyword>
<evidence type="ECO:0000256" key="2">
    <source>
        <dbReference type="ARBA" id="ARBA00022737"/>
    </source>
</evidence>
<evidence type="ECO:0000256" key="3">
    <source>
        <dbReference type="ARBA" id="ARBA00022771"/>
    </source>
</evidence>
<feature type="repeat" description="ANK" evidence="6">
    <location>
        <begin position="459"/>
        <end position="491"/>
    </location>
</feature>
<keyword evidence="4 8" id="KW-0862">Zinc</keyword>
<keyword evidence="1 8" id="KW-0479">Metal-binding</keyword>
<dbReference type="Pfam" id="PF00023">
    <property type="entry name" value="Ank"/>
    <property type="match status" value="1"/>
</dbReference>
<feature type="repeat" description="ANK" evidence="6">
    <location>
        <begin position="425"/>
        <end position="447"/>
    </location>
</feature>
<keyword evidence="14" id="KW-1185">Reference proteome</keyword>
<dbReference type="SUPFAM" id="SSF48403">
    <property type="entry name" value="Ankyrin repeat"/>
    <property type="match status" value="1"/>
</dbReference>
<feature type="repeat" description="ANK" evidence="6">
    <location>
        <begin position="386"/>
        <end position="424"/>
    </location>
</feature>
<dbReference type="Gene3D" id="1.25.40.20">
    <property type="entry name" value="Ankyrin repeat-containing domain"/>
    <property type="match status" value="3"/>
</dbReference>
<dbReference type="SMART" id="SM00356">
    <property type="entry name" value="ZnF_C3H1"/>
    <property type="match status" value="1"/>
</dbReference>
<evidence type="ECO:0000256" key="5">
    <source>
        <dbReference type="ARBA" id="ARBA00023043"/>
    </source>
</evidence>
<dbReference type="PROSITE" id="PS51644">
    <property type="entry name" value="HTH_OST"/>
    <property type="match status" value="1"/>
</dbReference>
<dbReference type="InterPro" id="IPR002110">
    <property type="entry name" value="Ankyrin_rpt"/>
</dbReference>
<dbReference type="PANTHER" id="PTHR24203:SF86">
    <property type="entry name" value="PROTEASOME 26S SUBUNIT, NON-ATPASE 10"/>
    <property type="match status" value="1"/>
</dbReference>
<feature type="domain" description="HTH OST-type" evidence="12">
    <location>
        <begin position="751"/>
        <end position="827"/>
    </location>
</feature>
<dbReference type="GO" id="GO:0003723">
    <property type="term" value="F:RNA binding"/>
    <property type="evidence" value="ECO:0007669"/>
    <property type="project" value="UniProtKB-UniRule"/>
</dbReference>
<evidence type="ECO:0000256" key="7">
    <source>
        <dbReference type="PROSITE-ProRule" id="PRU00176"/>
    </source>
</evidence>
<organism evidence="13 14">
    <name type="scientific">Kalanchoe fedtschenkoi</name>
    <name type="common">Lavender scallops</name>
    <name type="synonym">South American air plant</name>
    <dbReference type="NCBI Taxonomy" id="63787"/>
    <lineage>
        <taxon>Eukaryota</taxon>
        <taxon>Viridiplantae</taxon>
        <taxon>Streptophyta</taxon>
        <taxon>Embryophyta</taxon>
        <taxon>Tracheophyta</taxon>
        <taxon>Spermatophyta</taxon>
        <taxon>Magnoliopsida</taxon>
        <taxon>eudicotyledons</taxon>
        <taxon>Gunneridae</taxon>
        <taxon>Pentapetalae</taxon>
        <taxon>Saxifragales</taxon>
        <taxon>Crassulaceae</taxon>
        <taxon>Kalanchoe</taxon>
    </lineage>
</organism>
<dbReference type="Gene3D" id="3.30.420.610">
    <property type="entry name" value="LOTUS domain-like"/>
    <property type="match status" value="1"/>
</dbReference>
<dbReference type="SUPFAM" id="SSF54928">
    <property type="entry name" value="RNA-binding domain, RBD"/>
    <property type="match status" value="1"/>
</dbReference>
<dbReference type="InterPro" id="IPR013083">
    <property type="entry name" value="Znf_RING/FYVE/PHD"/>
</dbReference>
<dbReference type="Proteomes" id="UP000594263">
    <property type="component" value="Unplaced"/>
</dbReference>
<feature type="domain" description="RRM" evidence="10">
    <location>
        <begin position="591"/>
        <end position="680"/>
    </location>
</feature>
<dbReference type="Gene3D" id="3.30.40.10">
    <property type="entry name" value="Zinc/RING finger domain, C3HC4 (zinc finger)"/>
    <property type="match status" value="1"/>
</dbReference>
<evidence type="ECO:0000256" key="4">
    <source>
        <dbReference type="ARBA" id="ARBA00022833"/>
    </source>
</evidence>
<evidence type="ECO:0000256" key="9">
    <source>
        <dbReference type="SAM" id="MobiDB-lite"/>
    </source>
</evidence>
<dbReference type="Pfam" id="PF13637">
    <property type="entry name" value="Ank_4"/>
    <property type="match status" value="1"/>
</dbReference>
<dbReference type="InterPro" id="IPR000504">
    <property type="entry name" value="RRM_dom"/>
</dbReference>